<dbReference type="GO" id="GO:0006574">
    <property type="term" value="P:L-valine catabolic process"/>
    <property type="evidence" value="ECO:0007669"/>
    <property type="project" value="TreeGrafter"/>
</dbReference>
<organism evidence="5 6">
    <name type="scientific">Physocladia obscura</name>
    <dbReference type="NCBI Taxonomy" id="109957"/>
    <lineage>
        <taxon>Eukaryota</taxon>
        <taxon>Fungi</taxon>
        <taxon>Fungi incertae sedis</taxon>
        <taxon>Chytridiomycota</taxon>
        <taxon>Chytridiomycota incertae sedis</taxon>
        <taxon>Chytridiomycetes</taxon>
        <taxon>Chytridiales</taxon>
        <taxon>Chytriomycetaceae</taxon>
        <taxon>Physocladia</taxon>
    </lineage>
</organism>
<keyword evidence="6" id="KW-1185">Reference proteome</keyword>
<evidence type="ECO:0000256" key="3">
    <source>
        <dbReference type="ARBA" id="ARBA00022801"/>
    </source>
</evidence>
<comment type="catalytic activity">
    <reaction evidence="1">
        <text>3-hydroxy-2-methylpropanoyl-CoA + H2O = 3-hydroxy-2-methylpropanoate + CoA + H(+)</text>
        <dbReference type="Rhea" id="RHEA:20888"/>
        <dbReference type="ChEBI" id="CHEBI:11805"/>
        <dbReference type="ChEBI" id="CHEBI:15377"/>
        <dbReference type="ChEBI" id="CHEBI:15378"/>
        <dbReference type="ChEBI" id="CHEBI:57287"/>
        <dbReference type="ChEBI" id="CHEBI:57340"/>
        <dbReference type="EC" id="3.1.2.4"/>
    </reaction>
</comment>
<protein>
    <recommendedName>
        <fullName evidence="2">3-hydroxyisobutyryl-CoA hydrolase</fullName>
        <ecNumber evidence="2">3.1.2.4</ecNumber>
    </recommendedName>
</protein>
<dbReference type="Gene3D" id="3.90.226.10">
    <property type="entry name" value="2-enoyl-CoA Hydratase, Chain A, domain 1"/>
    <property type="match status" value="1"/>
</dbReference>
<comment type="caution">
    <text evidence="5">The sequence shown here is derived from an EMBL/GenBank/DDBJ whole genome shotgun (WGS) entry which is preliminary data.</text>
</comment>
<feature type="non-terminal residue" evidence="5">
    <location>
        <position position="211"/>
    </location>
</feature>
<dbReference type="GO" id="GO:0003860">
    <property type="term" value="F:3-hydroxyisobutyryl-CoA hydrolase activity"/>
    <property type="evidence" value="ECO:0007669"/>
    <property type="project" value="UniProtKB-EC"/>
</dbReference>
<evidence type="ECO:0000256" key="1">
    <source>
        <dbReference type="ARBA" id="ARBA00001709"/>
    </source>
</evidence>
<evidence type="ECO:0000256" key="2">
    <source>
        <dbReference type="ARBA" id="ARBA00011915"/>
    </source>
</evidence>
<dbReference type="EMBL" id="JADGJH010001908">
    <property type="protein sequence ID" value="KAJ3107426.1"/>
    <property type="molecule type" value="Genomic_DNA"/>
</dbReference>
<gene>
    <name evidence="5" type="ORF">HK100_003587</name>
</gene>
<dbReference type="Pfam" id="PF16113">
    <property type="entry name" value="ECH_2"/>
    <property type="match status" value="1"/>
</dbReference>
<feature type="domain" description="Enoyl-CoA hydratase/isomerase" evidence="4">
    <location>
        <begin position="79"/>
        <end position="183"/>
    </location>
</feature>
<dbReference type="SUPFAM" id="SSF52096">
    <property type="entry name" value="ClpP/crotonase"/>
    <property type="match status" value="1"/>
</dbReference>
<reference evidence="5" key="1">
    <citation type="submission" date="2020-05" db="EMBL/GenBank/DDBJ databases">
        <title>Phylogenomic resolution of chytrid fungi.</title>
        <authorList>
            <person name="Stajich J.E."/>
            <person name="Amses K."/>
            <person name="Simmons R."/>
            <person name="Seto K."/>
            <person name="Myers J."/>
            <person name="Bonds A."/>
            <person name="Quandt C.A."/>
            <person name="Barry K."/>
            <person name="Liu P."/>
            <person name="Grigoriev I."/>
            <person name="Longcore J.E."/>
            <person name="James T.Y."/>
        </authorList>
    </citation>
    <scope>NUCLEOTIDE SEQUENCE</scope>
    <source>
        <strain evidence="5">JEL0513</strain>
    </source>
</reference>
<accession>A0AAD5SWG7</accession>
<evidence type="ECO:0000313" key="5">
    <source>
        <dbReference type="EMBL" id="KAJ3107426.1"/>
    </source>
</evidence>
<dbReference type="EC" id="3.1.2.4" evidence="2"/>
<dbReference type="Proteomes" id="UP001211907">
    <property type="component" value="Unassembled WGS sequence"/>
</dbReference>
<dbReference type="PANTHER" id="PTHR43176">
    <property type="entry name" value="3-HYDROXYISOBUTYRYL-COA HYDROLASE-RELATED"/>
    <property type="match status" value="1"/>
</dbReference>
<dbReference type="InterPro" id="IPR032259">
    <property type="entry name" value="HIBYL-CoA-H"/>
</dbReference>
<dbReference type="InterPro" id="IPR029045">
    <property type="entry name" value="ClpP/crotonase-like_dom_sf"/>
</dbReference>
<name>A0AAD5SWG7_9FUNG</name>
<dbReference type="AlphaFoldDB" id="A0AAD5SWG7"/>
<dbReference type="GO" id="GO:0005739">
    <property type="term" value="C:mitochondrion"/>
    <property type="evidence" value="ECO:0007669"/>
    <property type="project" value="TreeGrafter"/>
</dbReference>
<dbReference type="CDD" id="cd06558">
    <property type="entry name" value="crotonase-like"/>
    <property type="match status" value="1"/>
</dbReference>
<proteinExistence type="predicted"/>
<sequence length="211" mass="23046">MFTLRYFCRNTQIQIRHRRQTTSASIPIPNNSNSSLPATATVTASGTAIVDPFIDVSLHFRKITPITHQHGRVLVLNDPRLDLDAIDAISAHLAEWDADKNVKVISVIKRSSVPVFCRGINVKDESEWHLAFEKSAHLAHQIATLNTPFVSIMDGPTHGLGTALSIHAPFRISTPSTVLSFKEGPGGLGLLVPGTAFAMRQLLLDDDETHG</sequence>
<evidence type="ECO:0000313" key="6">
    <source>
        <dbReference type="Proteomes" id="UP001211907"/>
    </source>
</evidence>
<evidence type="ECO:0000259" key="4">
    <source>
        <dbReference type="Pfam" id="PF16113"/>
    </source>
</evidence>
<keyword evidence="3" id="KW-0378">Hydrolase</keyword>
<dbReference type="InterPro" id="IPR045004">
    <property type="entry name" value="ECH_dom"/>
</dbReference>
<dbReference type="PANTHER" id="PTHR43176:SF3">
    <property type="entry name" value="3-HYDROXYISOBUTYRYL-COA HYDROLASE, MITOCHONDRIAL"/>
    <property type="match status" value="1"/>
</dbReference>